<keyword evidence="1" id="KW-1133">Transmembrane helix</keyword>
<name>A0A510X771_9GAMM</name>
<dbReference type="EMBL" id="JAEDAF010000006">
    <property type="protein sequence ID" value="MBH8580103.1"/>
    <property type="molecule type" value="Genomic_DNA"/>
</dbReference>
<evidence type="ECO:0000313" key="2">
    <source>
        <dbReference type="EMBL" id="GEK46305.1"/>
    </source>
</evidence>
<reference evidence="3 5" key="2">
    <citation type="submission" date="2020-12" db="EMBL/GenBank/DDBJ databases">
        <title>Draft genome sequence of Halomonas pacifica strain CARE-V15.</title>
        <authorList>
            <person name="Vignesh N."/>
            <person name="Thabitha A."/>
            <person name="Saravanan R."/>
            <person name="Manigandan V."/>
        </authorList>
    </citation>
    <scope>NUCLEOTIDE SEQUENCE [LARGE SCALE GENOMIC DNA]</scope>
    <source>
        <strain evidence="3 5">CARE-V15</strain>
    </source>
</reference>
<evidence type="ECO:0000313" key="4">
    <source>
        <dbReference type="Proteomes" id="UP000321275"/>
    </source>
</evidence>
<dbReference type="Proteomes" id="UP000651738">
    <property type="component" value="Unassembled WGS sequence"/>
</dbReference>
<organism evidence="2 4">
    <name type="scientific">Bisbaumannia pacifica</name>
    <dbReference type="NCBI Taxonomy" id="77098"/>
    <lineage>
        <taxon>Bacteria</taxon>
        <taxon>Pseudomonadati</taxon>
        <taxon>Pseudomonadota</taxon>
        <taxon>Gammaproteobacteria</taxon>
        <taxon>Oceanospirillales</taxon>
        <taxon>Halomonadaceae</taxon>
        <taxon>Bisbaumannia</taxon>
    </lineage>
</organism>
<proteinExistence type="predicted"/>
<keyword evidence="1" id="KW-0812">Transmembrane</keyword>
<evidence type="ECO:0000313" key="3">
    <source>
        <dbReference type="EMBL" id="MBH8580103.1"/>
    </source>
</evidence>
<evidence type="ECO:0000256" key="1">
    <source>
        <dbReference type="SAM" id="Phobius"/>
    </source>
</evidence>
<feature type="transmembrane region" description="Helical" evidence="1">
    <location>
        <begin position="68"/>
        <end position="89"/>
    </location>
</feature>
<gene>
    <name evidence="2" type="ORF">HPA02_05880</name>
    <name evidence="3" type="ORF">I7V36_08340</name>
</gene>
<protein>
    <submittedName>
        <fullName evidence="2">Uncharacterized protein</fullName>
    </submittedName>
</protein>
<comment type="caution">
    <text evidence="2">The sequence shown here is derived from an EMBL/GenBank/DDBJ whole genome shotgun (WGS) entry which is preliminary data.</text>
</comment>
<keyword evidence="1" id="KW-0472">Membrane</keyword>
<dbReference type="AlphaFoldDB" id="A0A510X771"/>
<dbReference type="RefSeq" id="WP_146801589.1">
    <property type="nucleotide sequence ID" value="NZ_BJUK01000005.1"/>
</dbReference>
<sequence length="94" mass="10514">MTLTLIWLISFAIILFLSLKRWEHGLGGVFEKKLPEVLRTGTDERWVWCPALAVLGATFVVRPVDVLLTLIVITLVVTIGGKLVCWAMSKAKLH</sequence>
<dbReference type="Proteomes" id="UP000321275">
    <property type="component" value="Unassembled WGS sequence"/>
</dbReference>
<dbReference type="OrthoDB" id="6183864at2"/>
<dbReference type="EMBL" id="BJUK01000005">
    <property type="protein sequence ID" value="GEK46305.1"/>
    <property type="molecule type" value="Genomic_DNA"/>
</dbReference>
<accession>A0A510X771</accession>
<keyword evidence="4" id="KW-1185">Reference proteome</keyword>
<evidence type="ECO:0000313" key="5">
    <source>
        <dbReference type="Proteomes" id="UP000651738"/>
    </source>
</evidence>
<reference evidence="2 4" key="1">
    <citation type="submission" date="2019-07" db="EMBL/GenBank/DDBJ databases">
        <title>Whole genome shotgun sequence of Halomonas pacifica NBRC 102220.</title>
        <authorList>
            <person name="Hosoyama A."/>
            <person name="Uohara A."/>
            <person name="Ohji S."/>
            <person name="Ichikawa N."/>
        </authorList>
    </citation>
    <scope>NUCLEOTIDE SEQUENCE [LARGE SCALE GENOMIC DNA]</scope>
    <source>
        <strain evidence="2 4">NBRC 102220</strain>
    </source>
</reference>